<dbReference type="AlphaFoldDB" id="A0A1H3A2K1"/>
<dbReference type="EMBL" id="FNNI01000004">
    <property type="protein sequence ID" value="SDX23424.1"/>
    <property type="molecule type" value="Genomic_DNA"/>
</dbReference>
<feature type="region of interest" description="Disordered" evidence="1">
    <location>
        <begin position="1"/>
        <end position="40"/>
    </location>
</feature>
<evidence type="ECO:0000256" key="1">
    <source>
        <dbReference type="SAM" id="MobiDB-lite"/>
    </source>
</evidence>
<gene>
    <name evidence="2" type="ORF">SAMN05443545_104327</name>
</gene>
<accession>A0A1H3A2K1</accession>
<protein>
    <submittedName>
        <fullName evidence="2">Uncharacterized protein</fullName>
    </submittedName>
</protein>
<evidence type="ECO:0000313" key="3">
    <source>
        <dbReference type="Proteomes" id="UP000198500"/>
    </source>
</evidence>
<feature type="compositionally biased region" description="Basic and acidic residues" evidence="1">
    <location>
        <begin position="13"/>
        <end position="22"/>
    </location>
</feature>
<evidence type="ECO:0000313" key="2">
    <source>
        <dbReference type="EMBL" id="SDX23424.1"/>
    </source>
</evidence>
<name>A0A1H3A2K1_9GAMM</name>
<sequence>MLTGNNVIPSDKVQIDKMDKQAPHSPISDQKKFNNSQVAT</sequence>
<dbReference type="STRING" id="574349.SAMN05443545_104327"/>
<dbReference type="Proteomes" id="UP000198500">
    <property type="component" value="Unassembled WGS sequence"/>
</dbReference>
<proteinExistence type="predicted"/>
<organism evidence="2 3">
    <name type="scientific">Aidingimonas halophila</name>
    <dbReference type="NCBI Taxonomy" id="574349"/>
    <lineage>
        <taxon>Bacteria</taxon>
        <taxon>Pseudomonadati</taxon>
        <taxon>Pseudomonadota</taxon>
        <taxon>Gammaproteobacteria</taxon>
        <taxon>Oceanospirillales</taxon>
        <taxon>Halomonadaceae</taxon>
        <taxon>Aidingimonas</taxon>
    </lineage>
</organism>
<keyword evidence="3" id="KW-1185">Reference proteome</keyword>
<reference evidence="2 3" key="1">
    <citation type="submission" date="2016-10" db="EMBL/GenBank/DDBJ databases">
        <authorList>
            <person name="de Groot N.N."/>
        </authorList>
    </citation>
    <scope>NUCLEOTIDE SEQUENCE [LARGE SCALE GENOMIC DNA]</scope>
    <source>
        <strain evidence="2 3">DSM 19219</strain>
    </source>
</reference>